<protein>
    <submittedName>
        <fullName evidence="2">Uncharacterized protein</fullName>
    </submittedName>
</protein>
<feature type="region of interest" description="Disordered" evidence="1">
    <location>
        <begin position="35"/>
        <end position="69"/>
    </location>
</feature>
<feature type="compositionally biased region" description="Basic and acidic residues" evidence="1">
    <location>
        <begin position="35"/>
        <end position="48"/>
    </location>
</feature>
<evidence type="ECO:0000313" key="2">
    <source>
        <dbReference type="EMBL" id="OXU25778.1"/>
    </source>
</evidence>
<evidence type="ECO:0000313" key="3">
    <source>
        <dbReference type="Proteomes" id="UP000215335"/>
    </source>
</evidence>
<accession>A0A232F5L7</accession>
<reference evidence="2 3" key="1">
    <citation type="journal article" date="2017" name="Curr. Biol.">
        <title>The Evolution of Venom by Co-option of Single-Copy Genes.</title>
        <authorList>
            <person name="Martinson E.O."/>
            <person name="Mrinalini"/>
            <person name="Kelkar Y.D."/>
            <person name="Chang C.H."/>
            <person name="Werren J.H."/>
        </authorList>
    </citation>
    <scope>NUCLEOTIDE SEQUENCE [LARGE SCALE GENOMIC DNA]</scope>
    <source>
        <strain evidence="2 3">Alberta</strain>
        <tissue evidence="2">Whole body</tissue>
    </source>
</reference>
<name>A0A232F5L7_9HYME</name>
<dbReference type="EMBL" id="NNAY01000948">
    <property type="protein sequence ID" value="OXU25778.1"/>
    <property type="molecule type" value="Genomic_DNA"/>
</dbReference>
<sequence>MGVHVRYIREGRVTAQRFNTFDECSSKKVWRQMAKEMRRMKNEKDRESQQGGHAKTEAAPTLALKVKDRIKERKRELRVRVKKLGPR</sequence>
<gene>
    <name evidence="2" type="ORF">TSAR_001918</name>
</gene>
<proteinExistence type="predicted"/>
<evidence type="ECO:0000256" key="1">
    <source>
        <dbReference type="SAM" id="MobiDB-lite"/>
    </source>
</evidence>
<keyword evidence="3" id="KW-1185">Reference proteome</keyword>
<dbReference type="AlphaFoldDB" id="A0A232F5L7"/>
<comment type="caution">
    <text evidence="2">The sequence shown here is derived from an EMBL/GenBank/DDBJ whole genome shotgun (WGS) entry which is preliminary data.</text>
</comment>
<organism evidence="2 3">
    <name type="scientific">Trichomalopsis sarcophagae</name>
    <dbReference type="NCBI Taxonomy" id="543379"/>
    <lineage>
        <taxon>Eukaryota</taxon>
        <taxon>Metazoa</taxon>
        <taxon>Ecdysozoa</taxon>
        <taxon>Arthropoda</taxon>
        <taxon>Hexapoda</taxon>
        <taxon>Insecta</taxon>
        <taxon>Pterygota</taxon>
        <taxon>Neoptera</taxon>
        <taxon>Endopterygota</taxon>
        <taxon>Hymenoptera</taxon>
        <taxon>Apocrita</taxon>
        <taxon>Proctotrupomorpha</taxon>
        <taxon>Chalcidoidea</taxon>
        <taxon>Pteromalidae</taxon>
        <taxon>Pteromalinae</taxon>
        <taxon>Trichomalopsis</taxon>
    </lineage>
</organism>
<dbReference type="Proteomes" id="UP000215335">
    <property type="component" value="Unassembled WGS sequence"/>
</dbReference>